<dbReference type="Gene3D" id="1.20.120.330">
    <property type="entry name" value="Nucleotidyltransferases domain 2"/>
    <property type="match status" value="2"/>
</dbReference>
<dbReference type="EMBL" id="JAERTY010000004">
    <property type="protein sequence ID" value="MBL1408825.1"/>
    <property type="molecule type" value="Genomic_DNA"/>
</dbReference>
<gene>
    <name evidence="1" type="ORF">JKG61_08700</name>
</gene>
<keyword evidence="2" id="KW-1185">Reference proteome</keyword>
<name>A0ABS1R2Y2_9SPHI</name>
<accession>A0ABS1R2Y2</accession>
<sequence>MDTLNFNKDQSKIDQLVLRLISKYRIDHLFIRERDDFQDEGVVRFEIIILLSNKETANLQKVNSQIEVDMVDYVNFNHVTFISTTVKEKLSQGDIFFFDACHPSRLLYKNPSCSYQLHPQNFSPKQDKRALQRIFDRESLKINEFKEGFYFYKEKKSFALAAFMMHQVFELRYRCMEILFLGKEKPSHNIRVHHRILRKVTTSLNSLFCEGNEEDNRLLILLNEVYCAVRYEDEFQVLEIDISRLEGKMNSLISLTDQLFCKYLNILDRDSFSENLESTLSSEVAELEPKDYPNHPFLTEILVKITSSLDIKQAYLVSSRSRQTCRVGFEEEKQNHSFFEYTLLLVSESNISEESFALQSTLNGNPHYSVQLLGHSIKEINIHLKRGHRFFRKVLKQGNLVFQTGNHIAWPFKDEDVNLIPSKKLNKLKLAWYERMERVDSYLNGANTFGAVDNYASKTVVYGLALEQVFTGLLEFFYDYKPQRLSLKNVFNICAGIWKFPAEIFPNETIDNRRIWKLLIETPFDIKLNTSLDINWGDLQTISHNCHLCTDAANELINNFHEETGFAN</sequence>
<dbReference type="Proteomes" id="UP000625283">
    <property type="component" value="Unassembled WGS sequence"/>
</dbReference>
<dbReference type="RefSeq" id="WP_202102586.1">
    <property type="nucleotide sequence ID" value="NZ_JAERTY010000004.1"/>
</dbReference>
<reference evidence="1 2" key="1">
    <citation type="submission" date="2021-01" db="EMBL/GenBank/DDBJ databases">
        <title>C459-1 draft genome sequence.</title>
        <authorList>
            <person name="Zhang X.-F."/>
        </authorList>
    </citation>
    <scope>NUCLEOTIDE SEQUENCE [LARGE SCALE GENOMIC DNA]</scope>
    <source>
        <strain evidence="2">C459-1</strain>
    </source>
</reference>
<evidence type="ECO:0000313" key="1">
    <source>
        <dbReference type="EMBL" id="MBL1408825.1"/>
    </source>
</evidence>
<protein>
    <recommendedName>
        <fullName evidence="3">HEPN domain-containing protein</fullName>
    </recommendedName>
</protein>
<evidence type="ECO:0000313" key="2">
    <source>
        <dbReference type="Proteomes" id="UP000625283"/>
    </source>
</evidence>
<proteinExistence type="predicted"/>
<comment type="caution">
    <text evidence="1">The sequence shown here is derived from an EMBL/GenBank/DDBJ whole genome shotgun (WGS) entry which is preliminary data.</text>
</comment>
<evidence type="ECO:0008006" key="3">
    <source>
        <dbReference type="Google" id="ProtNLM"/>
    </source>
</evidence>
<organism evidence="1 2">
    <name type="scientific">Sphingobacterium faecale</name>
    <dbReference type="NCBI Taxonomy" id="2803775"/>
    <lineage>
        <taxon>Bacteria</taxon>
        <taxon>Pseudomonadati</taxon>
        <taxon>Bacteroidota</taxon>
        <taxon>Sphingobacteriia</taxon>
        <taxon>Sphingobacteriales</taxon>
        <taxon>Sphingobacteriaceae</taxon>
        <taxon>Sphingobacterium</taxon>
    </lineage>
</organism>